<accession>A0A8T1LND8</accession>
<sequence>MAAIRELVEKDVKPAHIRNELVDSFMLSIDAVRALKQIQNFVYNYRRSTMKNTDVVEDMEEIAAGSQLSDDLPDTTPFTFGYPLDEDGVPELGDGSDDDPLVIGITT</sequence>
<evidence type="ECO:0000256" key="1">
    <source>
        <dbReference type="SAM" id="MobiDB-lite"/>
    </source>
</evidence>
<feature type="compositionally biased region" description="Acidic residues" evidence="1">
    <location>
        <begin position="84"/>
        <end position="100"/>
    </location>
</feature>
<dbReference type="EMBL" id="RCMK01000589">
    <property type="protein sequence ID" value="KAG2920322.1"/>
    <property type="molecule type" value="Genomic_DNA"/>
</dbReference>
<protein>
    <submittedName>
        <fullName evidence="2">Uncharacterized protein</fullName>
    </submittedName>
</protein>
<organism evidence="2 3">
    <name type="scientific">Phytophthora cactorum</name>
    <dbReference type="NCBI Taxonomy" id="29920"/>
    <lineage>
        <taxon>Eukaryota</taxon>
        <taxon>Sar</taxon>
        <taxon>Stramenopiles</taxon>
        <taxon>Oomycota</taxon>
        <taxon>Peronosporomycetes</taxon>
        <taxon>Peronosporales</taxon>
        <taxon>Peronosporaceae</taxon>
        <taxon>Phytophthora</taxon>
    </lineage>
</organism>
<dbReference type="Proteomes" id="UP000736787">
    <property type="component" value="Unassembled WGS sequence"/>
</dbReference>
<reference evidence="2" key="1">
    <citation type="submission" date="2018-10" db="EMBL/GenBank/DDBJ databases">
        <title>Effector identification in a new, highly contiguous assembly of the strawberry crown rot pathogen Phytophthora cactorum.</title>
        <authorList>
            <person name="Armitage A.D."/>
            <person name="Nellist C.F."/>
            <person name="Bates H."/>
            <person name="Vickerstaff R.J."/>
            <person name="Harrison R.J."/>
        </authorList>
    </citation>
    <scope>NUCLEOTIDE SEQUENCE</scope>
    <source>
        <strain evidence="2">4040</strain>
    </source>
</reference>
<evidence type="ECO:0000313" key="3">
    <source>
        <dbReference type="Proteomes" id="UP000736787"/>
    </source>
</evidence>
<dbReference type="AlphaFoldDB" id="A0A8T1LND8"/>
<name>A0A8T1LND8_9STRA</name>
<proteinExistence type="predicted"/>
<comment type="caution">
    <text evidence="2">The sequence shown here is derived from an EMBL/GenBank/DDBJ whole genome shotgun (WGS) entry which is preliminary data.</text>
</comment>
<feature type="region of interest" description="Disordered" evidence="1">
    <location>
        <begin position="84"/>
        <end position="107"/>
    </location>
</feature>
<dbReference type="VEuPathDB" id="FungiDB:PC110_g11219"/>
<gene>
    <name evidence="2" type="ORF">PC117_g16517</name>
</gene>
<evidence type="ECO:0000313" key="2">
    <source>
        <dbReference type="EMBL" id="KAG2920322.1"/>
    </source>
</evidence>